<feature type="transmembrane region" description="Helical" evidence="1">
    <location>
        <begin position="32"/>
        <end position="49"/>
    </location>
</feature>
<evidence type="ECO:0000313" key="2">
    <source>
        <dbReference type="EMBL" id="SDK31600.1"/>
    </source>
</evidence>
<feature type="transmembrane region" description="Helical" evidence="1">
    <location>
        <begin position="365"/>
        <end position="385"/>
    </location>
</feature>
<feature type="transmembrane region" description="Helical" evidence="1">
    <location>
        <begin position="79"/>
        <end position="103"/>
    </location>
</feature>
<feature type="transmembrane region" description="Helical" evidence="1">
    <location>
        <begin position="336"/>
        <end position="353"/>
    </location>
</feature>
<keyword evidence="1" id="KW-0472">Membrane</keyword>
<dbReference type="Proteomes" id="UP000199008">
    <property type="component" value="Unassembled WGS sequence"/>
</dbReference>
<protein>
    <submittedName>
        <fullName evidence="2">Uncharacterized protein</fullName>
    </submittedName>
</protein>
<feature type="transmembrane region" description="Helical" evidence="1">
    <location>
        <begin position="296"/>
        <end position="315"/>
    </location>
</feature>
<dbReference type="AlphaFoldDB" id="A0A1G9AY03"/>
<feature type="transmembrane region" description="Helical" evidence="1">
    <location>
        <begin position="271"/>
        <end position="290"/>
    </location>
</feature>
<dbReference type="EMBL" id="FNFY01000002">
    <property type="protein sequence ID" value="SDK31600.1"/>
    <property type="molecule type" value="Genomic_DNA"/>
</dbReference>
<keyword evidence="1" id="KW-1133">Transmembrane helix</keyword>
<feature type="transmembrane region" description="Helical" evidence="1">
    <location>
        <begin position="223"/>
        <end position="245"/>
    </location>
</feature>
<proteinExistence type="predicted"/>
<name>A0A1G9AY03_9BACL</name>
<keyword evidence="1" id="KW-0812">Transmembrane</keyword>
<feature type="transmembrane region" description="Helical" evidence="1">
    <location>
        <begin position="110"/>
        <end position="129"/>
    </location>
</feature>
<evidence type="ECO:0000256" key="1">
    <source>
        <dbReference type="SAM" id="Phobius"/>
    </source>
</evidence>
<reference evidence="3" key="1">
    <citation type="submission" date="2016-10" db="EMBL/GenBank/DDBJ databases">
        <authorList>
            <person name="Varghese N."/>
            <person name="Submissions S."/>
        </authorList>
    </citation>
    <scope>NUCLEOTIDE SEQUENCE [LARGE SCALE GENOMIC DNA]</scope>
    <source>
        <strain evidence="3">CGMCC 1.8895</strain>
    </source>
</reference>
<evidence type="ECO:0000313" key="3">
    <source>
        <dbReference type="Proteomes" id="UP000199008"/>
    </source>
</evidence>
<sequence length="477" mass="52570">MNISIYFSSNTFTLKAGVTLNLLHNQTLLKNFYYIYAALFILFLIYFFSGIGALGVLVNYMAIGVLIISWVYSSRLFKMIGGLFITVGVIFTLTSGEGFGAIISNSTSNLPLLMFFSLLPWIGTVVKVGGLDESITDMIQDRANRVDKIYGSSVFTTYFLGIFLNISAIYIIQRVLNDLFKKAEVSLRNEFIIKSTLRAFALAVIWSPLEVIVGLTVDSTGVSYFTLLPWLLLTSVLVGLIEVFLTRREFNGITINAEFDEINSSALKKSIIKMIILLISFLSVVMFFNMNSDLDFVLTVALIIVPFSFAAAFVMKRLPVFLKTGWKTWQNHNNHMQNFSVLFLSLGIFSGGFNSSFAPGLMQEVFGYVDSFLILILLLIMGLIYGLAMVGIHPVATLAILSEVLVPVLTAENALSIGIVMVVCGMGISAAAPYGVNATMTAQSMQINPYKITRMNIGFSLRMGLTGILIAIIALFI</sequence>
<gene>
    <name evidence="2" type="ORF">SAMN05216216_10222</name>
</gene>
<feature type="transmembrane region" description="Helical" evidence="1">
    <location>
        <begin position="149"/>
        <end position="172"/>
    </location>
</feature>
<feature type="transmembrane region" description="Helical" evidence="1">
    <location>
        <begin position="457"/>
        <end position="476"/>
    </location>
</feature>
<feature type="transmembrane region" description="Helical" evidence="1">
    <location>
        <begin position="197"/>
        <end position="217"/>
    </location>
</feature>
<accession>A0A1G9AY03</accession>
<organism evidence="2 3">
    <name type="scientific">Lacicoccus qingdaonensis</name>
    <dbReference type="NCBI Taxonomy" id="576118"/>
    <lineage>
        <taxon>Bacteria</taxon>
        <taxon>Bacillati</taxon>
        <taxon>Bacillota</taxon>
        <taxon>Bacilli</taxon>
        <taxon>Bacillales</taxon>
        <taxon>Salinicoccaceae</taxon>
        <taxon>Lacicoccus</taxon>
    </lineage>
</organism>
<keyword evidence="3" id="KW-1185">Reference proteome</keyword>
<feature type="transmembrane region" description="Helical" evidence="1">
    <location>
        <begin position="415"/>
        <end position="436"/>
    </location>
</feature>
<feature type="transmembrane region" description="Helical" evidence="1">
    <location>
        <begin position="56"/>
        <end position="73"/>
    </location>
</feature>
<dbReference type="STRING" id="576118.SAMN05216216_10222"/>